<proteinExistence type="predicted"/>
<feature type="region of interest" description="Disordered" evidence="1">
    <location>
        <begin position="1"/>
        <end position="25"/>
    </location>
</feature>
<organism evidence="2 3">
    <name type="scientific">Methylobacterium komagatae</name>
    <dbReference type="NCBI Taxonomy" id="374425"/>
    <lineage>
        <taxon>Bacteria</taxon>
        <taxon>Pseudomonadati</taxon>
        <taxon>Pseudomonadota</taxon>
        <taxon>Alphaproteobacteria</taxon>
        <taxon>Hyphomicrobiales</taxon>
        <taxon>Methylobacteriaceae</taxon>
        <taxon>Methylobacterium</taxon>
    </lineage>
</organism>
<reference evidence="3" key="1">
    <citation type="journal article" date="2019" name="Int. J. Syst. Evol. Microbiol.">
        <title>The Global Catalogue of Microorganisms (GCM) 10K type strain sequencing project: providing services to taxonomists for standard genome sequencing and annotation.</title>
        <authorList>
            <consortium name="The Broad Institute Genomics Platform"/>
            <consortium name="The Broad Institute Genome Sequencing Center for Infectious Disease"/>
            <person name="Wu L."/>
            <person name="Ma J."/>
        </authorList>
    </citation>
    <scope>NUCLEOTIDE SEQUENCE [LARGE SCALE GENOMIC DNA]</scope>
    <source>
        <strain evidence="3">CCUG 48316</strain>
    </source>
</reference>
<evidence type="ECO:0000313" key="3">
    <source>
        <dbReference type="Proteomes" id="UP001596292"/>
    </source>
</evidence>
<comment type="caution">
    <text evidence="2">The sequence shown here is derived from an EMBL/GenBank/DDBJ whole genome shotgun (WGS) entry which is preliminary data.</text>
</comment>
<evidence type="ECO:0000256" key="1">
    <source>
        <dbReference type="SAM" id="MobiDB-lite"/>
    </source>
</evidence>
<gene>
    <name evidence="2" type="ORF">ACFQE0_26175</name>
</gene>
<name>A0ABW2BRU6_9HYPH</name>
<evidence type="ECO:0000313" key="2">
    <source>
        <dbReference type="EMBL" id="MFC6792741.1"/>
    </source>
</evidence>
<sequence length="104" mass="11624">MPRSARIPERAQSSPPATAPPARRDVHRRQGLFPCESEVARRLSQSPVEWPAKALVLERDGLPRIDPVMGGRFWPAVEAFWHRRYGLSTIEASALDGVENLNAL</sequence>
<protein>
    <submittedName>
        <fullName evidence="2">Uncharacterized protein</fullName>
    </submittedName>
</protein>
<accession>A0ABW2BRU6</accession>
<keyword evidence="3" id="KW-1185">Reference proteome</keyword>
<dbReference type="Proteomes" id="UP001596292">
    <property type="component" value="Unassembled WGS sequence"/>
</dbReference>
<dbReference type="EMBL" id="JBHSWN010000001">
    <property type="protein sequence ID" value="MFC6792741.1"/>
    <property type="molecule type" value="Genomic_DNA"/>
</dbReference>
<dbReference type="RefSeq" id="WP_378974964.1">
    <property type="nucleotide sequence ID" value="NZ_JBHSWN010000001.1"/>
</dbReference>